<keyword evidence="3" id="KW-1185">Reference proteome</keyword>
<comment type="caution">
    <text evidence="2">The sequence shown here is derived from an EMBL/GenBank/DDBJ whole genome shotgun (WGS) entry which is preliminary data.</text>
</comment>
<evidence type="ECO:0000313" key="2">
    <source>
        <dbReference type="EMBL" id="KAJ8893713.1"/>
    </source>
</evidence>
<feature type="compositionally biased region" description="Basic and acidic residues" evidence="1">
    <location>
        <begin position="1"/>
        <end position="14"/>
    </location>
</feature>
<organism evidence="2 3">
    <name type="scientific">Dryococelus australis</name>
    <dbReference type="NCBI Taxonomy" id="614101"/>
    <lineage>
        <taxon>Eukaryota</taxon>
        <taxon>Metazoa</taxon>
        <taxon>Ecdysozoa</taxon>
        <taxon>Arthropoda</taxon>
        <taxon>Hexapoda</taxon>
        <taxon>Insecta</taxon>
        <taxon>Pterygota</taxon>
        <taxon>Neoptera</taxon>
        <taxon>Polyneoptera</taxon>
        <taxon>Phasmatodea</taxon>
        <taxon>Verophasmatodea</taxon>
        <taxon>Anareolatae</taxon>
        <taxon>Phasmatidae</taxon>
        <taxon>Eurycanthinae</taxon>
        <taxon>Dryococelus</taxon>
    </lineage>
</organism>
<proteinExistence type="predicted"/>
<evidence type="ECO:0000313" key="3">
    <source>
        <dbReference type="Proteomes" id="UP001159363"/>
    </source>
</evidence>
<feature type="compositionally biased region" description="Basic and acidic residues" evidence="1">
    <location>
        <begin position="281"/>
        <end position="299"/>
    </location>
</feature>
<protein>
    <submittedName>
        <fullName evidence="2">Uncharacterized protein</fullName>
    </submittedName>
</protein>
<gene>
    <name evidence="2" type="ORF">PR048_006313</name>
</gene>
<dbReference type="EMBL" id="JARBHB010000002">
    <property type="protein sequence ID" value="KAJ8893713.1"/>
    <property type="molecule type" value="Genomic_DNA"/>
</dbReference>
<feature type="region of interest" description="Disordered" evidence="1">
    <location>
        <begin position="281"/>
        <end position="321"/>
    </location>
</feature>
<evidence type="ECO:0000256" key="1">
    <source>
        <dbReference type="SAM" id="MobiDB-lite"/>
    </source>
</evidence>
<feature type="region of interest" description="Disordered" evidence="1">
    <location>
        <begin position="1"/>
        <end position="30"/>
    </location>
</feature>
<accession>A0ABQ9IAS0</accession>
<dbReference type="Proteomes" id="UP001159363">
    <property type="component" value="Chromosome 2"/>
</dbReference>
<name>A0ABQ9IAS0_9NEOP</name>
<reference evidence="2 3" key="1">
    <citation type="submission" date="2023-02" db="EMBL/GenBank/DDBJ databases">
        <title>LHISI_Scaffold_Assembly.</title>
        <authorList>
            <person name="Stuart O.P."/>
            <person name="Cleave R."/>
            <person name="Magrath M.J.L."/>
            <person name="Mikheyev A.S."/>
        </authorList>
    </citation>
    <scope>NUCLEOTIDE SEQUENCE [LARGE SCALE GENOMIC DNA]</scope>
    <source>
        <strain evidence="2">Daus_M_001</strain>
        <tissue evidence="2">Leg muscle</tissue>
    </source>
</reference>
<sequence length="404" mass="44572">MKSGGKREIPEKTRRPTTSSGTIPKCENTRSPCGSVHILSEGPLTTRSRARWPTHLATLVRHVADDVTWQRSIWSSDLHPPSPVLHTVGAIQRLLSELEHVSPIGKLRGCTCLKSSLPDCEVPSTTCENSRSEHVPTFRYRAFDNTAAKQELTPRTPAARARKIACRNAICQTTHGNSRTYQPAPQLVFRSNGQESPIGPIWDRLNGVPARHHLTSTPIKFTQYSVTMGTLHALRVGVNKALCVRVSVARIAPHVKLDVITLSERIWAFLNNKFLRADESEMRREWSSTEMQSRGETRGPRQNPPTSDIVRQDSHLSKSGVTLPGIEPGLSWWEESSLSSQPPRSLPAAYRLMSGCCGATGNSEGECSPAFPSERTLIKTRCGGAGTVWETCIIAPPAWQLARL</sequence>